<name>A0A0E9NLR0_SAICN</name>
<feature type="compositionally biased region" description="Low complexity" evidence="1">
    <location>
        <begin position="42"/>
        <end position="51"/>
    </location>
</feature>
<evidence type="ECO:0000256" key="1">
    <source>
        <dbReference type="SAM" id="MobiDB-lite"/>
    </source>
</evidence>
<accession>A0A0E9NLR0</accession>
<keyword evidence="3" id="KW-1185">Reference proteome</keyword>
<reference evidence="2 3" key="1">
    <citation type="journal article" date="2011" name="J. Gen. Appl. Microbiol.">
        <title>Draft genome sequencing of the enigmatic yeast Saitoella complicata.</title>
        <authorList>
            <person name="Nishida H."/>
            <person name="Hamamoto M."/>
            <person name="Sugiyama J."/>
        </authorList>
    </citation>
    <scope>NUCLEOTIDE SEQUENCE [LARGE SCALE GENOMIC DNA]</scope>
    <source>
        <strain evidence="2 3">NRRL Y-17804</strain>
    </source>
</reference>
<feature type="region of interest" description="Disordered" evidence="1">
    <location>
        <begin position="34"/>
        <end position="62"/>
    </location>
</feature>
<evidence type="ECO:0000313" key="3">
    <source>
        <dbReference type="Proteomes" id="UP000033140"/>
    </source>
</evidence>
<comment type="caution">
    <text evidence="2">The sequence shown here is derived from an EMBL/GenBank/DDBJ whole genome shotgun (WGS) entry which is preliminary data.</text>
</comment>
<dbReference type="EMBL" id="BACD03000035">
    <property type="protein sequence ID" value="GAO50616.1"/>
    <property type="molecule type" value="Genomic_DNA"/>
</dbReference>
<sequence length="125" mass="14071">MVLIRKGEPAVHAPEPNFWKRNFQAIPRLIFTPESISDPEASSRSATAARTPEIHGPKTSIPASDFLTRSRFACFHLDLTDTSPHDCKTSNFRGTRKRVFISSEWGKASRARIDLFAYAARIPSR</sequence>
<organism evidence="2 3">
    <name type="scientific">Saitoella complicata (strain BCRC 22490 / CBS 7301 / JCM 7358 / NBRC 10748 / NRRL Y-17804)</name>
    <dbReference type="NCBI Taxonomy" id="698492"/>
    <lineage>
        <taxon>Eukaryota</taxon>
        <taxon>Fungi</taxon>
        <taxon>Dikarya</taxon>
        <taxon>Ascomycota</taxon>
        <taxon>Taphrinomycotina</taxon>
        <taxon>Taphrinomycotina incertae sedis</taxon>
        <taxon>Saitoella</taxon>
    </lineage>
</organism>
<evidence type="ECO:0000313" key="2">
    <source>
        <dbReference type="EMBL" id="GAO50616.1"/>
    </source>
</evidence>
<dbReference type="Proteomes" id="UP000033140">
    <property type="component" value="Unassembled WGS sequence"/>
</dbReference>
<gene>
    <name evidence="2" type="ORF">G7K_4740-t1</name>
</gene>
<reference evidence="2 3" key="3">
    <citation type="journal article" date="2015" name="Genome Announc.">
        <title>Draft Genome Sequence of the Archiascomycetous Yeast Saitoella complicata.</title>
        <authorList>
            <person name="Yamauchi K."/>
            <person name="Kondo S."/>
            <person name="Hamamoto M."/>
            <person name="Takahashi Y."/>
            <person name="Ogura Y."/>
            <person name="Hayashi T."/>
            <person name="Nishida H."/>
        </authorList>
    </citation>
    <scope>NUCLEOTIDE SEQUENCE [LARGE SCALE GENOMIC DNA]</scope>
    <source>
        <strain evidence="2 3">NRRL Y-17804</strain>
    </source>
</reference>
<reference evidence="2 3" key="2">
    <citation type="journal article" date="2014" name="J. Gen. Appl. Microbiol.">
        <title>The early diverging ascomycetous budding yeast Saitoella complicata has three histone deacetylases belonging to the Clr6, Hos2, and Rpd3 lineages.</title>
        <authorList>
            <person name="Nishida H."/>
            <person name="Matsumoto T."/>
            <person name="Kondo S."/>
            <person name="Hamamoto M."/>
            <person name="Yoshikawa H."/>
        </authorList>
    </citation>
    <scope>NUCLEOTIDE SEQUENCE [LARGE SCALE GENOMIC DNA]</scope>
    <source>
        <strain evidence="2 3">NRRL Y-17804</strain>
    </source>
</reference>
<protein>
    <submittedName>
        <fullName evidence="2">Uncharacterized protein</fullName>
    </submittedName>
</protein>
<proteinExistence type="predicted"/>
<dbReference type="AlphaFoldDB" id="A0A0E9NLR0"/>